<accession>A0ABX4BNW4</accession>
<keyword evidence="1" id="KW-1133">Transmembrane helix</keyword>
<evidence type="ECO:0000313" key="3">
    <source>
        <dbReference type="Proteomes" id="UP000198382"/>
    </source>
</evidence>
<gene>
    <name evidence="2" type="ORF">B0A65_14050</name>
</gene>
<name>A0ABX4BNW4_FLAFR</name>
<evidence type="ECO:0008006" key="4">
    <source>
        <dbReference type="Google" id="ProtNLM"/>
    </source>
</evidence>
<proteinExistence type="predicted"/>
<dbReference type="EMBL" id="MUGV01000022">
    <property type="protein sequence ID" value="OXA78277.1"/>
    <property type="molecule type" value="Genomic_DNA"/>
</dbReference>
<keyword evidence="1" id="KW-0812">Transmembrane</keyword>
<dbReference type="PROSITE" id="PS51257">
    <property type="entry name" value="PROKAR_LIPOPROTEIN"/>
    <property type="match status" value="1"/>
</dbReference>
<comment type="caution">
    <text evidence="2">The sequence shown here is derived from an EMBL/GenBank/DDBJ whole genome shotgun (WGS) entry which is preliminary data.</text>
</comment>
<evidence type="ECO:0000256" key="1">
    <source>
        <dbReference type="SAM" id="Phobius"/>
    </source>
</evidence>
<feature type="transmembrane region" description="Helical" evidence="1">
    <location>
        <begin position="6"/>
        <end position="26"/>
    </location>
</feature>
<protein>
    <recommendedName>
        <fullName evidence="4">FixH protein</fullName>
    </recommendedName>
</protein>
<organism evidence="2 3">
    <name type="scientific">Flavobacterium frigidimaris</name>
    <dbReference type="NCBI Taxonomy" id="262320"/>
    <lineage>
        <taxon>Bacteria</taxon>
        <taxon>Pseudomonadati</taxon>
        <taxon>Bacteroidota</taxon>
        <taxon>Flavobacteriia</taxon>
        <taxon>Flavobacteriales</taxon>
        <taxon>Flavobacteriaceae</taxon>
        <taxon>Flavobacterium</taxon>
    </lineage>
</organism>
<sequence length="147" mass="17504">MKAKPFYMYGGFFIVFIAACFLWMIINETFSEKATFIAYRDKDIEKQLGFSFEEYAKTKSIITMQLNGNEKYDDSILNRFQFEIQKIMKEEDANKGIHLKFSKKTTYENVIRSFKICKVEKCSTYAPDGYALWVFPYYKKQNKKMVK</sequence>
<dbReference type="RefSeq" id="WP_074656642.1">
    <property type="nucleotide sequence ID" value="NZ_MUGV01000022.1"/>
</dbReference>
<keyword evidence="3" id="KW-1185">Reference proteome</keyword>
<reference evidence="2 3" key="1">
    <citation type="submission" date="2016-11" db="EMBL/GenBank/DDBJ databases">
        <title>Whole genomes of Flavobacteriaceae.</title>
        <authorList>
            <person name="Stine C."/>
            <person name="Li C."/>
            <person name="Tadesse D."/>
        </authorList>
    </citation>
    <scope>NUCLEOTIDE SEQUENCE [LARGE SCALE GENOMIC DNA]</scope>
    <source>
        <strain evidence="2 3">DSM 15937</strain>
    </source>
</reference>
<evidence type="ECO:0000313" key="2">
    <source>
        <dbReference type="EMBL" id="OXA78277.1"/>
    </source>
</evidence>
<keyword evidence="1" id="KW-0472">Membrane</keyword>
<dbReference type="Proteomes" id="UP000198382">
    <property type="component" value="Unassembled WGS sequence"/>
</dbReference>